<evidence type="ECO:0000313" key="2">
    <source>
        <dbReference type="Proteomes" id="UP000541033"/>
    </source>
</evidence>
<dbReference type="AlphaFoldDB" id="A0A7X5QZ56"/>
<protein>
    <submittedName>
        <fullName evidence="1">Uncharacterized protein</fullName>
    </submittedName>
</protein>
<dbReference type="EMBL" id="JAAMOX010000001">
    <property type="protein sequence ID" value="NIH52624.1"/>
    <property type="molecule type" value="Genomic_DNA"/>
</dbReference>
<proteinExistence type="predicted"/>
<sequence>MRVATPRAMPLTVRPTRQKRRVFGLVHPVIGGPKHARIERGRASGAMPSLANLKGKFSVVF</sequence>
<organism evidence="1 2">
    <name type="scientific">Lysinibacter cavernae</name>
    <dbReference type="NCBI Taxonomy" id="1640652"/>
    <lineage>
        <taxon>Bacteria</taxon>
        <taxon>Bacillati</taxon>
        <taxon>Actinomycetota</taxon>
        <taxon>Actinomycetes</taxon>
        <taxon>Micrococcales</taxon>
        <taxon>Microbacteriaceae</taxon>
        <taxon>Lysinibacter</taxon>
    </lineage>
</organism>
<comment type="caution">
    <text evidence="1">The sequence shown here is derived from an EMBL/GenBank/DDBJ whole genome shotgun (WGS) entry which is preliminary data.</text>
</comment>
<gene>
    <name evidence="1" type="ORF">FHX76_000492</name>
</gene>
<evidence type="ECO:0000313" key="1">
    <source>
        <dbReference type="EMBL" id="NIH52624.1"/>
    </source>
</evidence>
<dbReference type="Proteomes" id="UP000541033">
    <property type="component" value="Unassembled WGS sequence"/>
</dbReference>
<name>A0A7X5QZ56_9MICO</name>
<accession>A0A7X5QZ56</accession>
<reference evidence="1 2" key="1">
    <citation type="submission" date="2020-02" db="EMBL/GenBank/DDBJ databases">
        <title>Sequencing the genomes of 1000 actinobacteria strains.</title>
        <authorList>
            <person name="Klenk H.-P."/>
        </authorList>
    </citation>
    <scope>NUCLEOTIDE SEQUENCE [LARGE SCALE GENOMIC DNA]</scope>
    <source>
        <strain evidence="1 2">DSM 27960</strain>
    </source>
</reference>
<keyword evidence="2" id="KW-1185">Reference proteome</keyword>